<evidence type="ECO:0000259" key="10">
    <source>
        <dbReference type="PROSITE" id="PS50262"/>
    </source>
</evidence>
<evidence type="ECO:0000256" key="1">
    <source>
        <dbReference type="ARBA" id="ARBA00004141"/>
    </source>
</evidence>
<dbReference type="Pfam" id="PF00001">
    <property type="entry name" value="7tm_1"/>
    <property type="match status" value="1"/>
</dbReference>
<dbReference type="PROSITE" id="PS50262">
    <property type="entry name" value="G_PROTEIN_RECEP_F1_2"/>
    <property type="match status" value="1"/>
</dbReference>
<feature type="transmembrane region" description="Helical" evidence="9">
    <location>
        <begin position="193"/>
        <end position="212"/>
    </location>
</feature>
<sequence length="514" mass="58036">MRKEKIEEKKEVDDGDSNDDDNEEMLFFSSSQDVYNTSNNSSVSLTPILSSGTLSTSTSLPSFNSRVVDVSMALSSKLQLAYYIAIALTGLVGNTTTIIVFSQRRLRSLRSSFFLTCLAITDLIFILILVIAFLDELRAPVMTIPVCMITIYLSHIASFLSSNFTLAYTSHRLIAVFFPIKATNFLKQRTNRILAITLLIFACSFYSISFPVTTTRFRSNTTNIVSCEEDRDKPLLFPFLVLDTLFTFIIPFSCIACMNLAIVYKLNSKFTFSQKLPLSNISTPGLSLSAKTSINSSGQSVTDALPLSQLNNGNTTTNINTISTSKNSSHNELNNLIQQQQQPAQDNFHLSVQPLQRQNRTRRNHSLPCAFAPRNVPLQDLNTTVRIRSTQCRATASAKTTKMLLAASTVFLVFNLPYHLLLFCFLFIPHQPAWMLDAVNIARLWFFASFCVNFFVYTICGQRFRSEVVRLFSCLSLRRYFLLRNQKPLQDRQNSIYLSHRLLPVPSTRFSHSS</sequence>
<name>A0A814I3H8_ADIRI</name>
<evidence type="ECO:0000256" key="4">
    <source>
        <dbReference type="ARBA" id="ARBA00023040"/>
    </source>
</evidence>
<proteinExistence type="predicted"/>
<evidence type="ECO:0000256" key="6">
    <source>
        <dbReference type="ARBA" id="ARBA00023170"/>
    </source>
</evidence>
<evidence type="ECO:0000256" key="8">
    <source>
        <dbReference type="SAM" id="MobiDB-lite"/>
    </source>
</evidence>
<dbReference type="PRINTS" id="PR00237">
    <property type="entry name" value="GPCRRHODOPSN"/>
</dbReference>
<evidence type="ECO:0000256" key="3">
    <source>
        <dbReference type="ARBA" id="ARBA00022989"/>
    </source>
</evidence>
<feature type="transmembrane region" description="Helical" evidence="9">
    <location>
        <begin position="166"/>
        <end position="186"/>
    </location>
</feature>
<keyword evidence="3 9" id="KW-1133">Transmembrane helix</keyword>
<feature type="transmembrane region" description="Helical" evidence="9">
    <location>
        <begin position="113"/>
        <end position="134"/>
    </location>
</feature>
<evidence type="ECO:0000256" key="5">
    <source>
        <dbReference type="ARBA" id="ARBA00023136"/>
    </source>
</evidence>
<evidence type="ECO:0000256" key="9">
    <source>
        <dbReference type="SAM" id="Phobius"/>
    </source>
</evidence>
<organism evidence="11 12">
    <name type="scientific">Adineta ricciae</name>
    <name type="common">Rotifer</name>
    <dbReference type="NCBI Taxonomy" id="249248"/>
    <lineage>
        <taxon>Eukaryota</taxon>
        <taxon>Metazoa</taxon>
        <taxon>Spiralia</taxon>
        <taxon>Gnathifera</taxon>
        <taxon>Rotifera</taxon>
        <taxon>Eurotatoria</taxon>
        <taxon>Bdelloidea</taxon>
        <taxon>Adinetida</taxon>
        <taxon>Adinetidae</taxon>
        <taxon>Adineta</taxon>
    </lineage>
</organism>
<feature type="region of interest" description="Disordered" evidence="8">
    <location>
        <begin position="1"/>
        <end position="23"/>
    </location>
</feature>
<keyword evidence="4" id="KW-0297">G-protein coupled receptor</keyword>
<evidence type="ECO:0000256" key="7">
    <source>
        <dbReference type="ARBA" id="ARBA00023224"/>
    </source>
</evidence>
<protein>
    <recommendedName>
        <fullName evidence="10">G-protein coupled receptors family 1 profile domain-containing protein</fullName>
    </recommendedName>
</protein>
<dbReference type="PANTHER" id="PTHR24243">
    <property type="entry name" value="G-PROTEIN COUPLED RECEPTOR"/>
    <property type="match status" value="1"/>
</dbReference>
<accession>A0A814I3H8</accession>
<dbReference type="PANTHER" id="PTHR24243:SF230">
    <property type="entry name" value="G-PROTEIN COUPLED RECEPTORS FAMILY 1 PROFILE DOMAIN-CONTAINING PROTEIN"/>
    <property type="match status" value="1"/>
</dbReference>
<evidence type="ECO:0000313" key="11">
    <source>
        <dbReference type="EMBL" id="CAF1017654.1"/>
    </source>
</evidence>
<feature type="transmembrane region" description="Helical" evidence="9">
    <location>
        <begin position="440"/>
        <end position="460"/>
    </location>
</feature>
<keyword evidence="12" id="KW-1185">Reference proteome</keyword>
<dbReference type="EMBL" id="CAJNOR010000833">
    <property type="protein sequence ID" value="CAF1017654.1"/>
    <property type="molecule type" value="Genomic_DNA"/>
</dbReference>
<keyword evidence="5 9" id="KW-0472">Membrane</keyword>
<reference evidence="11" key="1">
    <citation type="submission" date="2021-02" db="EMBL/GenBank/DDBJ databases">
        <authorList>
            <person name="Nowell W R."/>
        </authorList>
    </citation>
    <scope>NUCLEOTIDE SEQUENCE</scope>
</reference>
<comment type="subcellular location">
    <subcellularLocation>
        <location evidence="1">Membrane</location>
        <topology evidence="1">Multi-pass membrane protein</topology>
    </subcellularLocation>
</comment>
<keyword evidence="2 9" id="KW-0812">Transmembrane</keyword>
<keyword evidence="6" id="KW-0675">Receptor</keyword>
<dbReference type="GO" id="GO:0004930">
    <property type="term" value="F:G protein-coupled receptor activity"/>
    <property type="evidence" value="ECO:0007669"/>
    <property type="project" value="UniProtKB-KW"/>
</dbReference>
<feature type="domain" description="G-protein coupled receptors family 1 profile" evidence="10">
    <location>
        <begin position="93"/>
        <end position="457"/>
    </location>
</feature>
<dbReference type="InterPro" id="IPR017452">
    <property type="entry name" value="GPCR_Rhodpsn_7TM"/>
</dbReference>
<dbReference type="SUPFAM" id="SSF81321">
    <property type="entry name" value="Family A G protein-coupled receptor-like"/>
    <property type="match status" value="1"/>
</dbReference>
<feature type="transmembrane region" description="Helical" evidence="9">
    <location>
        <begin position="403"/>
        <end position="428"/>
    </location>
</feature>
<feature type="compositionally biased region" description="Basic and acidic residues" evidence="8">
    <location>
        <begin position="1"/>
        <end position="12"/>
    </location>
</feature>
<dbReference type="AlphaFoldDB" id="A0A814I3H8"/>
<dbReference type="Gene3D" id="1.20.1070.10">
    <property type="entry name" value="Rhodopsin 7-helix transmembrane proteins"/>
    <property type="match status" value="1"/>
</dbReference>
<feature type="transmembrane region" description="Helical" evidence="9">
    <location>
        <begin position="80"/>
        <end position="101"/>
    </location>
</feature>
<gene>
    <name evidence="11" type="ORF">XAT740_LOCUS14062</name>
</gene>
<feature type="compositionally biased region" description="Acidic residues" evidence="8">
    <location>
        <begin position="13"/>
        <end position="23"/>
    </location>
</feature>
<evidence type="ECO:0000256" key="2">
    <source>
        <dbReference type="ARBA" id="ARBA00022692"/>
    </source>
</evidence>
<feature type="transmembrane region" description="Helical" evidence="9">
    <location>
        <begin position="141"/>
        <end position="160"/>
    </location>
</feature>
<dbReference type="InterPro" id="IPR000276">
    <property type="entry name" value="GPCR_Rhodpsn"/>
</dbReference>
<evidence type="ECO:0000313" key="12">
    <source>
        <dbReference type="Proteomes" id="UP000663828"/>
    </source>
</evidence>
<feature type="transmembrane region" description="Helical" evidence="9">
    <location>
        <begin position="245"/>
        <end position="266"/>
    </location>
</feature>
<dbReference type="Proteomes" id="UP000663828">
    <property type="component" value="Unassembled WGS sequence"/>
</dbReference>
<comment type="caution">
    <text evidence="11">The sequence shown here is derived from an EMBL/GenBank/DDBJ whole genome shotgun (WGS) entry which is preliminary data.</text>
</comment>
<keyword evidence="7" id="KW-0807">Transducer</keyword>
<dbReference type="GO" id="GO:0005886">
    <property type="term" value="C:plasma membrane"/>
    <property type="evidence" value="ECO:0007669"/>
    <property type="project" value="TreeGrafter"/>
</dbReference>